<comment type="catalytic activity">
    <reaction evidence="8">
        <text>guanine + H2O + H(+) = xanthine + NH4(+)</text>
        <dbReference type="Rhea" id="RHEA:14665"/>
        <dbReference type="ChEBI" id="CHEBI:15377"/>
        <dbReference type="ChEBI" id="CHEBI:15378"/>
        <dbReference type="ChEBI" id="CHEBI:16235"/>
        <dbReference type="ChEBI" id="CHEBI:17712"/>
        <dbReference type="ChEBI" id="CHEBI:28938"/>
        <dbReference type="EC" id="3.5.4.3"/>
    </reaction>
</comment>
<dbReference type="GO" id="GO:0005829">
    <property type="term" value="C:cytosol"/>
    <property type="evidence" value="ECO:0007669"/>
    <property type="project" value="TreeGrafter"/>
</dbReference>
<dbReference type="PANTHER" id="PTHR11271">
    <property type="entry name" value="GUANINE DEAMINASE"/>
    <property type="match status" value="1"/>
</dbReference>
<name>A0A839EKW2_9HYPH</name>
<evidence type="ECO:0000256" key="3">
    <source>
        <dbReference type="ARBA" id="ARBA00012781"/>
    </source>
</evidence>
<comment type="cofactor">
    <cofactor evidence="8">
        <name>Zn(2+)</name>
        <dbReference type="ChEBI" id="CHEBI:29105"/>
    </cofactor>
    <text evidence="8">Binds 1 zinc ion per subunit.</text>
</comment>
<dbReference type="InterPro" id="IPR014311">
    <property type="entry name" value="Guanine_deaminase"/>
</dbReference>
<evidence type="ECO:0000256" key="8">
    <source>
        <dbReference type="RuleBase" id="RU366009"/>
    </source>
</evidence>
<dbReference type="InterPro" id="IPR051607">
    <property type="entry name" value="Metallo-dep_hydrolases"/>
</dbReference>
<dbReference type="Gene3D" id="2.30.40.10">
    <property type="entry name" value="Urease, subunit C, domain 1"/>
    <property type="match status" value="1"/>
</dbReference>
<evidence type="ECO:0000313" key="10">
    <source>
        <dbReference type="EMBL" id="MBA8878938.1"/>
    </source>
</evidence>
<comment type="caution">
    <text evidence="10">The sequence shown here is derived from an EMBL/GenBank/DDBJ whole genome shotgun (WGS) entry which is preliminary data.</text>
</comment>
<evidence type="ECO:0000256" key="1">
    <source>
        <dbReference type="ARBA" id="ARBA00004984"/>
    </source>
</evidence>
<keyword evidence="6 8" id="KW-0862">Zinc</keyword>
<dbReference type="AlphaFoldDB" id="A0A839EKW2"/>
<dbReference type="GO" id="GO:0008270">
    <property type="term" value="F:zinc ion binding"/>
    <property type="evidence" value="ECO:0007669"/>
    <property type="project" value="UniProtKB-UniRule"/>
</dbReference>
<dbReference type="GO" id="GO:0008892">
    <property type="term" value="F:guanine deaminase activity"/>
    <property type="evidence" value="ECO:0007669"/>
    <property type="project" value="UniProtKB-UniRule"/>
</dbReference>
<keyword evidence="11" id="KW-1185">Reference proteome</keyword>
<dbReference type="PANTHER" id="PTHR11271:SF6">
    <property type="entry name" value="GUANINE DEAMINASE"/>
    <property type="match status" value="1"/>
</dbReference>
<dbReference type="EC" id="3.5.4.3" evidence="3 7"/>
<reference evidence="10 11" key="1">
    <citation type="submission" date="2020-07" db="EMBL/GenBank/DDBJ databases">
        <title>Genomic Encyclopedia of Type Strains, Phase IV (KMG-V): Genome sequencing to study the core and pangenomes of soil and plant-associated prokaryotes.</title>
        <authorList>
            <person name="Whitman W."/>
        </authorList>
    </citation>
    <scope>NUCLEOTIDE SEQUENCE [LARGE SCALE GENOMIC DNA]</scope>
    <source>
        <strain evidence="10 11">AN3</strain>
    </source>
</reference>
<dbReference type="Pfam" id="PF01979">
    <property type="entry name" value="Amidohydro_1"/>
    <property type="match status" value="1"/>
</dbReference>
<protein>
    <recommendedName>
        <fullName evidence="3 7">Guanine deaminase</fullName>
        <shortName evidence="8">Guanase</shortName>
        <ecNumber evidence="3 7">3.5.4.3</ecNumber>
    </recommendedName>
    <alternativeName>
        <fullName evidence="8">Guanine aminohydrolase</fullName>
    </alternativeName>
</protein>
<comment type="function">
    <text evidence="8">Catalyzes the hydrolytic deamination of guanine, producing xanthine and ammonia.</text>
</comment>
<dbReference type="RefSeq" id="WP_182549617.1">
    <property type="nucleotide sequence ID" value="NZ_JACGXN010000003.1"/>
</dbReference>
<dbReference type="EMBL" id="JACGXN010000003">
    <property type="protein sequence ID" value="MBA8878938.1"/>
    <property type="molecule type" value="Genomic_DNA"/>
</dbReference>
<dbReference type="UniPathway" id="UPA00603">
    <property type="reaction ID" value="UER00660"/>
</dbReference>
<evidence type="ECO:0000256" key="2">
    <source>
        <dbReference type="ARBA" id="ARBA00006745"/>
    </source>
</evidence>
<dbReference type="SUPFAM" id="SSF51338">
    <property type="entry name" value="Composite domain of metallo-dependent hydrolases"/>
    <property type="match status" value="2"/>
</dbReference>
<evidence type="ECO:0000313" key="11">
    <source>
        <dbReference type="Proteomes" id="UP000549052"/>
    </source>
</evidence>
<evidence type="ECO:0000259" key="9">
    <source>
        <dbReference type="Pfam" id="PF01979"/>
    </source>
</evidence>
<dbReference type="Gene3D" id="3.20.20.140">
    <property type="entry name" value="Metal-dependent hydrolases"/>
    <property type="match status" value="1"/>
</dbReference>
<comment type="similarity">
    <text evidence="2 8">Belongs to the metallo-dependent hydrolases superfamily. ATZ/TRZ family.</text>
</comment>
<sequence>MSQLLLRGRVLTFIDAPKNIDDTAAYSYFEDGAVLIENGKVARVGEYATLARVAGPQAEIVDHRPHLILPGFIDTHLHFPQTQAIASYGAQLLEWLNTYIFVEEQKFSSSAHANFIAGRFMDELLRNGTTSAVAYCSVHPESVDAYFAAAEKRNMLMIGGKVMMDRNAPEGLRDTAQTGYDETKALIAKWHGRGRAHYAISPRFAITSTPEQMEMSRVLVREHPECYVQTHLSENRDEVAYATSLYPAAKDYTDIYADYDLLGEKMLLGHCIFLSDREISVLAETRSVAVFCPTSNLFLGSGLFDRDRFQKLGARFSVATDVGGGTSFSMLETMAEAYKILHVQGQRLTPFASYYMMTLGNARALGLEDRIGSLHAGADADITVLDSRAKPAMELRMRTATTLAEELFVLQTMGDDRSVAEVYVAGKPMKSGLDKHPFLDGPARSPADLQIA</sequence>
<feature type="domain" description="Amidohydrolase-related" evidence="9">
    <location>
        <begin position="68"/>
        <end position="428"/>
    </location>
</feature>
<organism evidence="10 11">
    <name type="scientific">Phyllobacterium myrsinacearum</name>
    <dbReference type="NCBI Taxonomy" id="28101"/>
    <lineage>
        <taxon>Bacteria</taxon>
        <taxon>Pseudomonadati</taxon>
        <taxon>Pseudomonadota</taxon>
        <taxon>Alphaproteobacteria</taxon>
        <taxon>Hyphomicrobiales</taxon>
        <taxon>Phyllobacteriaceae</taxon>
        <taxon>Phyllobacterium</taxon>
    </lineage>
</organism>
<dbReference type="NCBIfam" id="NF006679">
    <property type="entry name" value="PRK09228.1"/>
    <property type="match status" value="1"/>
</dbReference>
<evidence type="ECO:0000256" key="4">
    <source>
        <dbReference type="ARBA" id="ARBA00022723"/>
    </source>
</evidence>
<dbReference type="FunFam" id="3.20.20.140:FF:000022">
    <property type="entry name" value="Guanine deaminase"/>
    <property type="match status" value="1"/>
</dbReference>
<gene>
    <name evidence="10" type="ORF">FHW16_002656</name>
</gene>
<keyword evidence="5 8" id="KW-0378">Hydrolase</keyword>
<evidence type="ECO:0000256" key="6">
    <source>
        <dbReference type="ARBA" id="ARBA00022833"/>
    </source>
</evidence>
<dbReference type="NCBIfam" id="TIGR02967">
    <property type="entry name" value="guan_deamin"/>
    <property type="match status" value="1"/>
</dbReference>
<evidence type="ECO:0000256" key="5">
    <source>
        <dbReference type="ARBA" id="ARBA00022801"/>
    </source>
</evidence>
<dbReference type="InterPro" id="IPR011059">
    <property type="entry name" value="Metal-dep_hydrolase_composite"/>
</dbReference>
<keyword evidence="4 8" id="KW-0479">Metal-binding</keyword>
<dbReference type="InterPro" id="IPR006680">
    <property type="entry name" value="Amidohydro-rel"/>
</dbReference>
<comment type="pathway">
    <text evidence="1 8">Purine metabolism; guanine degradation; xanthine from guanine: step 1/1.</text>
</comment>
<evidence type="ECO:0000256" key="7">
    <source>
        <dbReference type="NCBIfam" id="TIGR02967"/>
    </source>
</evidence>
<dbReference type="InterPro" id="IPR032466">
    <property type="entry name" value="Metal_Hydrolase"/>
</dbReference>
<accession>A0A839EKW2</accession>
<dbReference type="Proteomes" id="UP000549052">
    <property type="component" value="Unassembled WGS sequence"/>
</dbReference>
<proteinExistence type="inferred from homology"/>
<dbReference type="GO" id="GO:0006147">
    <property type="term" value="P:guanine catabolic process"/>
    <property type="evidence" value="ECO:0007669"/>
    <property type="project" value="UniProtKB-UniRule"/>
</dbReference>
<dbReference type="SUPFAM" id="SSF51556">
    <property type="entry name" value="Metallo-dependent hydrolases"/>
    <property type="match status" value="1"/>
</dbReference>